<keyword evidence="3 6" id="KW-0812">Transmembrane</keyword>
<evidence type="ECO:0000256" key="4">
    <source>
        <dbReference type="ARBA" id="ARBA00022989"/>
    </source>
</evidence>
<dbReference type="SUPFAM" id="SSF103481">
    <property type="entry name" value="Multidrug resistance efflux transporter EmrE"/>
    <property type="match status" value="2"/>
</dbReference>
<keyword evidence="9" id="KW-1185">Reference proteome</keyword>
<feature type="domain" description="EamA" evidence="7">
    <location>
        <begin position="16"/>
        <end position="141"/>
    </location>
</feature>
<feature type="transmembrane region" description="Helical" evidence="6">
    <location>
        <begin position="95"/>
        <end position="115"/>
    </location>
</feature>
<feature type="transmembrane region" description="Helical" evidence="6">
    <location>
        <begin position="249"/>
        <end position="269"/>
    </location>
</feature>
<dbReference type="PANTHER" id="PTHR32322">
    <property type="entry name" value="INNER MEMBRANE TRANSPORTER"/>
    <property type="match status" value="1"/>
</dbReference>
<feature type="transmembrane region" description="Helical" evidence="6">
    <location>
        <begin position="275"/>
        <end position="293"/>
    </location>
</feature>
<evidence type="ECO:0000256" key="5">
    <source>
        <dbReference type="ARBA" id="ARBA00023136"/>
    </source>
</evidence>
<feature type="transmembrane region" description="Helical" evidence="6">
    <location>
        <begin position="186"/>
        <end position="213"/>
    </location>
</feature>
<sequence>MQTSTGERLFAPLAITVLGCALVGASSTFIRLSGQGAVTAAFYRCALALIPLAICGALEYRRLGRLWPGAGRWALGSGVFLACDYLMWTQSILDTGAAVATVLIGSQVIVYPLLARLIEGERLRPRFFLALPVMLAGLALTGGIGTRALQADSPVRGTVFGVAAGGLYAGYLYCNRRATKLDRRRIFAPVALGTGSAAAAIGLFGLVTGTIAVHMPGASWGWLAAVAFGGQFLSFVFIGMGTVRLPADLAAPVLLLQPLSGIVMGRLVLHEQLGALQYAGMALTVGAVALMSLPARRRRVRVA</sequence>
<dbReference type="RefSeq" id="WP_160952117.1">
    <property type="nucleotide sequence ID" value="NZ_WWEQ01000003.1"/>
</dbReference>
<keyword evidence="4 6" id="KW-1133">Transmembrane helix</keyword>
<dbReference type="Gene3D" id="1.10.3730.20">
    <property type="match status" value="1"/>
</dbReference>
<proteinExistence type="inferred from homology"/>
<comment type="similarity">
    <text evidence="2">Belongs to the EamA transporter family.</text>
</comment>
<evidence type="ECO:0000256" key="3">
    <source>
        <dbReference type="ARBA" id="ARBA00022692"/>
    </source>
</evidence>
<evidence type="ECO:0000256" key="6">
    <source>
        <dbReference type="SAM" id="Phobius"/>
    </source>
</evidence>
<comment type="caution">
    <text evidence="8">The sequence shown here is derived from an EMBL/GenBank/DDBJ whole genome shotgun (WGS) entry which is preliminary data.</text>
</comment>
<protein>
    <submittedName>
        <fullName evidence="8">EamA family transporter</fullName>
    </submittedName>
</protein>
<feature type="transmembrane region" description="Helical" evidence="6">
    <location>
        <begin position="70"/>
        <end position="89"/>
    </location>
</feature>
<comment type="subcellular location">
    <subcellularLocation>
        <location evidence="1">Membrane</location>
        <topology evidence="1">Multi-pass membrane protein</topology>
    </subcellularLocation>
</comment>
<dbReference type="InterPro" id="IPR000620">
    <property type="entry name" value="EamA_dom"/>
</dbReference>
<evidence type="ECO:0000313" key="8">
    <source>
        <dbReference type="EMBL" id="MYM18679.1"/>
    </source>
</evidence>
<evidence type="ECO:0000259" key="7">
    <source>
        <dbReference type="Pfam" id="PF00892"/>
    </source>
</evidence>
<accession>A0A6N9H441</accession>
<keyword evidence="5 6" id="KW-0472">Membrane</keyword>
<dbReference type="GO" id="GO:0016020">
    <property type="term" value="C:membrane"/>
    <property type="evidence" value="ECO:0007669"/>
    <property type="project" value="UniProtKB-SubCell"/>
</dbReference>
<name>A0A6N9H441_9MICO</name>
<feature type="transmembrane region" description="Helical" evidence="6">
    <location>
        <begin position="155"/>
        <end position="174"/>
    </location>
</feature>
<feature type="domain" description="EamA" evidence="7">
    <location>
        <begin position="157"/>
        <end position="292"/>
    </location>
</feature>
<dbReference type="InterPro" id="IPR037185">
    <property type="entry name" value="EmrE-like"/>
</dbReference>
<evidence type="ECO:0000256" key="2">
    <source>
        <dbReference type="ARBA" id="ARBA00007362"/>
    </source>
</evidence>
<feature type="transmembrane region" description="Helical" evidence="6">
    <location>
        <begin position="219"/>
        <end position="237"/>
    </location>
</feature>
<feature type="transmembrane region" description="Helical" evidence="6">
    <location>
        <begin position="127"/>
        <end position="149"/>
    </location>
</feature>
<evidence type="ECO:0000313" key="9">
    <source>
        <dbReference type="Proteomes" id="UP000469215"/>
    </source>
</evidence>
<dbReference type="AlphaFoldDB" id="A0A6N9H441"/>
<dbReference type="PANTHER" id="PTHR32322:SF2">
    <property type="entry name" value="EAMA DOMAIN-CONTAINING PROTEIN"/>
    <property type="match status" value="1"/>
</dbReference>
<dbReference type="Proteomes" id="UP000469215">
    <property type="component" value="Unassembled WGS sequence"/>
</dbReference>
<feature type="transmembrane region" description="Helical" evidence="6">
    <location>
        <begin position="41"/>
        <end position="58"/>
    </location>
</feature>
<gene>
    <name evidence="8" type="ORF">GSY69_01465</name>
</gene>
<dbReference type="InterPro" id="IPR050638">
    <property type="entry name" value="AA-Vitamin_Transporters"/>
</dbReference>
<reference evidence="8 9" key="1">
    <citation type="submission" date="2020-01" db="EMBL/GenBank/DDBJ databases">
        <authorList>
            <person name="Deng T."/>
        </authorList>
    </citation>
    <scope>NUCLEOTIDE SEQUENCE [LARGE SCALE GENOMIC DNA]</scope>
    <source>
        <strain evidence="8 9">5221</strain>
    </source>
</reference>
<evidence type="ECO:0000256" key="1">
    <source>
        <dbReference type="ARBA" id="ARBA00004141"/>
    </source>
</evidence>
<dbReference type="EMBL" id="WWEQ01000003">
    <property type="protein sequence ID" value="MYM18679.1"/>
    <property type="molecule type" value="Genomic_DNA"/>
</dbReference>
<dbReference type="Pfam" id="PF00892">
    <property type="entry name" value="EamA"/>
    <property type="match status" value="2"/>
</dbReference>
<organism evidence="8 9">
    <name type="scientific">Brevibacterium rongguiense</name>
    <dbReference type="NCBI Taxonomy" id="2695267"/>
    <lineage>
        <taxon>Bacteria</taxon>
        <taxon>Bacillati</taxon>
        <taxon>Actinomycetota</taxon>
        <taxon>Actinomycetes</taxon>
        <taxon>Micrococcales</taxon>
        <taxon>Brevibacteriaceae</taxon>
        <taxon>Brevibacterium</taxon>
    </lineage>
</organism>